<reference evidence="1 2" key="1">
    <citation type="submission" date="2022-07" db="EMBL/GenBank/DDBJ databases">
        <title>Genome-wide signatures of adaptation to extreme environments.</title>
        <authorList>
            <person name="Cho C.H."/>
            <person name="Yoon H.S."/>
        </authorList>
    </citation>
    <scope>NUCLEOTIDE SEQUENCE [LARGE SCALE GENOMIC DNA]</scope>
    <source>
        <strain evidence="1 2">108.79 E11</strain>
    </source>
</reference>
<comment type="caution">
    <text evidence="1">The sequence shown here is derived from an EMBL/GenBank/DDBJ whole genome shotgun (WGS) entry which is preliminary data.</text>
</comment>
<accession>A0AAV9IEX7</accession>
<gene>
    <name evidence="1" type="ORF">GAYE_SCF18G3878</name>
</gene>
<proteinExistence type="predicted"/>
<keyword evidence="2" id="KW-1185">Reference proteome</keyword>
<dbReference type="EMBL" id="JANCYU010000035">
    <property type="protein sequence ID" value="KAK4525969.1"/>
    <property type="molecule type" value="Genomic_DNA"/>
</dbReference>
<dbReference type="Proteomes" id="UP001300502">
    <property type="component" value="Unassembled WGS sequence"/>
</dbReference>
<organism evidence="1 2">
    <name type="scientific">Galdieria yellowstonensis</name>
    <dbReference type="NCBI Taxonomy" id="3028027"/>
    <lineage>
        <taxon>Eukaryota</taxon>
        <taxon>Rhodophyta</taxon>
        <taxon>Bangiophyceae</taxon>
        <taxon>Galdieriales</taxon>
        <taxon>Galdieriaceae</taxon>
        <taxon>Galdieria</taxon>
    </lineage>
</organism>
<name>A0AAV9IEX7_9RHOD</name>
<evidence type="ECO:0000313" key="1">
    <source>
        <dbReference type="EMBL" id="KAK4525969.1"/>
    </source>
</evidence>
<protein>
    <submittedName>
        <fullName evidence="1">Uncharacterized protein</fullName>
    </submittedName>
</protein>
<evidence type="ECO:0000313" key="2">
    <source>
        <dbReference type="Proteomes" id="UP001300502"/>
    </source>
</evidence>
<sequence>MQQLDSVAYDVEVDFRSWEEEFDQTVHLFRVCLDTLNTLHMIQLVSSSKMLVVSTSFPDWGDKLRLVQTFHLERQLRLLRTKLQNLKEQQNKLFVFIRKNLKMFFPETTRCENETPRPAAYDQVAPLEFVTYLEYISRLVRSQTSQLEELCLHSCLFTYQDTVDTRDCQELEKFLEQSSFERSEVNEWFVKIQRIREVLVPSDTLMQACMWDTAWKGIWKT</sequence>
<dbReference type="AlphaFoldDB" id="A0AAV9IEX7"/>